<evidence type="ECO:0000256" key="2">
    <source>
        <dbReference type="ARBA" id="ARBA00022649"/>
    </source>
</evidence>
<dbReference type="EMBL" id="JBHPBY010000500">
    <property type="protein sequence ID" value="MFC1853434.1"/>
    <property type="molecule type" value="Genomic_DNA"/>
</dbReference>
<dbReference type="InterPro" id="IPR050556">
    <property type="entry name" value="Type_II_TA_system_RNase"/>
</dbReference>
<dbReference type="Gene3D" id="3.40.50.1010">
    <property type="entry name" value="5'-nuclease"/>
    <property type="match status" value="1"/>
</dbReference>
<evidence type="ECO:0000256" key="1">
    <source>
        <dbReference type="ARBA" id="ARBA00001946"/>
    </source>
</evidence>
<evidence type="ECO:0000256" key="6">
    <source>
        <dbReference type="ARBA" id="ARBA00022842"/>
    </source>
</evidence>
<evidence type="ECO:0000313" key="9">
    <source>
        <dbReference type="EMBL" id="MFC1853434.1"/>
    </source>
</evidence>
<dbReference type="CDD" id="cd18757">
    <property type="entry name" value="PIN_MtVapC3-like"/>
    <property type="match status" value="1"/>
</dbReference>
<comment type="similarity">
    <text evidence="7">Belongs to the PINc/VapC protein family.</text>
</comment>
<organism evidence="9 10">
    <name type="scientific">candidate division CSSED10-310 bacterium</name>
    <dbReference type="NCBI Taxonomy" id="2855610"/>
    <lineage>
        <taxon>Bacteria</taxon>
        <taxon>Bacteria division CSSED10-310</taxon>
    </lineage>
</organism>
<keyword evidence="3" id="KW-0540">Nuclease</keyword>
<dbReference type="Proteomes" id="UP001594351">
    <property type="component" value="Unassembled WGS sequence"/>
</dbReference>
<sequence length="135" mass="15770">MKVIVDTCIWSLAFRRSVDANHEIVNELQELIKEFKVQLIGPIRQELLSGIKSEKQFQTLKQRLRAFPDLEIKCGDYESAARYFNQCRKNGIQGSNTDFLICALSIQHNMAIFTTDEDFHYFQKLLLINLHSSRF</sequence>
<dbReference type="Pfam" id="PF01850">
    <property type="entry name" value="PIN"/>
    <property type="match status" value="1"/>
</dbReference>
<evidence type="ECO:0000313" key="10">
    <source>
        <dbReference type="Proteomes" id="UP001594351"/>
    </source>
</evidence>
<evidence type="ECO:0000256" key="4">
    <source>
        <dbReference type="ARBA" id="ARBA00022723"/>
    </source>
</evidence>
<evidence type="ECO:0000259" key="8">
    <source>
        <dbReference type="Pfam" id="PF01850"/>
    </source>
</evidence>
<dbReference type="InterPro" id="IPR002716">
    <property type="entry name" value="PIN_dom"/>
</dbReference>
<dbReference type="SUPFAM" id="SSF88723">
    <property type="entry name" value="PIN domain-like"/>
    <property type="match status" value="1"/>
</dbReference>
<keyword evidence="2" id="KW-1277">Toxin-antitoxin system</keyword>
<reference evidence="9 10" key="1">
    <citation type="submission" date="2024-09" db="EMBL/GenBank/DDBJ databases">
        <title>Laminarin stimulates single cell rates of sulfate reduction while oxygen inhibits transcriptomic activity in coastal marine sediment.</title>
        <authorList>
            <person name="Lindsay M."/>
            <person name="Orcutt B."/>
            <person name="Emerson D."/>
            <person name="Stepanauskas R."/>
            <person name="D'Angelo T."/>
        </authorList>
    </citation>
    <scope>NUCLEOTIDE SEQUENCE [LARGE SCALE GENOMIC DNA]</scope>
    <source>
        <strain evidence="9">SAG AM-311-K15</strain>
    </source>
</reference>
<protein>
    <submittedName>
        <fullName evidence="9">PIN domain-containing protein</fullName>
    </submittedName>
</protein>
<name>A0ABV6Z4Q5_UNCC1</name>
<feature type="domain" description="PIN" evidence="8">
    <location>
        <begin position="3"/>
        <end position="121"/>
    </location>
</feature>
<keyword evidence="4" id="KW-0479">Metal-binding</keyword>
<accession>A0ABV6Z4Q5</accession>
<dbReference type="PANTHER" id="PTHR33653:SF1">
    <property type="entry name" value="RIBONUCLEASE VAPC2"/>
    <property type="match status" value="1"/>
</dbReference>
<evidence type="ECO:0000256" key="7">
    <source>
        <dbReference type="ARBA" id="ARBA00038093"/>
    </source>
</evidence>
<keyword evidence="10" id="KW-1185">Reference proteome</keyword>
<keyword evidence="5" id="KW-0378">Hydrolase</keyword>
<keyword evidence="6" id="KW-0460">Magnesium</keyword>
<evidence type="ECO:0000256" key="3">
    <source>
        <dbReference type="ARBA" id="ARBA00022722"/>
    </source>
</evidence>
<evidence type="ECO:0000256" key="5">
    <source>
        <dbReference type="ARBA" id="ARBA00022801"/>
    </source>
</evidence>
<dbReference type="InterPro" id="IPR029060">
    <property type="entry name" value="PIN-like_dom_sf"/>
</dbReference>
<comment type="caution">
    <text evidence="9">The sequence shown here is derived from an EMBL/GenBank/DDBJ whole genome shotgun (WGS) entry which is preliminary data.</text>
</comment>
<dbReference type="PANTHER" id="PTHR33653">
    <property type="entry name" value="RIBONUCLEASE VAPC2"/>
    <property type="match status" value="1"/>
</dbReference>
<proteinExistence type="inferred from homology"/>
<comment type="cofactor">
    <cofactor evidence="1">
        <name>Mg(2+)</name>
        <dbReference type="ChEBI" id="CHEBI:18420"/>
    </cofactor>
</comment>
<gene>
    <name evidence="9" type="ORF">ACFL27_24825</name>
</gene>